<sequence>MVKNKSYDKADYKRELYDALVKSYQTDKDIFDTYGEVFMLKRSRDDGDKDQDPFVGSNRWTKRWKSSKEAELSGDSRSSYARVMVELKADVELKDNIVVDIPRIYTCAGEKKTVKKPSQTSQGVSVGPKIVNNEATLSGSSFMNIDNDEECASNTPIGAKIKKIEPQIGKGKLRLFDNDGNLLVTSGIMESNCEVEVIFDETANLRIPMSGKDGSDKDYGTNSLLER</sequence>
<reference evidence="1" key="1">
    <citation type="journal article" date="2019" name="Sci. Rep.">
        <title>Draft genome of Tanacetum cinerariifolium, the natural source of mosquito coil.</title>
        <authorList>
            <person name="Yamashiro T."/>
            <person name="Shiraishi A."/>
            <person name="Satake H."/>
            <person name="Nakayama K."/>
        </authorList>
    </citation>
    <scope>NUCLEOTIDE SEQUENCE</scope>
</reference>
<proteinExistence type="predicted"/>
<gene>
    <name evidence="1" type="ORF">Tci_060312</name>
</gene>
<accession>A0A6L2NUV9</accession>
<dbReference type="EMBL" id="BKCJ010009727">
    <property type="protein sequence ID" value="GEU88334.1"/>
    <property type="molecule type" value="Genomic_DNA"/>
</dbReference>
<dbReference type="AlphaFoldDB" id="A0A6L2NUV9"/>
<name>A0A6L2NUV9_TANCI</name>
<organism evidence="1">
    <name type="scientific">Tanacetum cinerariifolium</name>
    <name type="common">Dalmatian daisy</name>
    <name type="synonym">Chrysanthemum cinerariifolium</name>
    <dbReference type="NCBI Taxonomy" id="118510"/>
    <lineage>
        <taxon>Eukaryota</taxon>
        <taxon>Viridiplantae</taxon>
        <taxon>Streptophyta</taxon>
        <taxon>Embryophyta</taxon>
        <taxon>Tracheophyta</taxon>
        <taxon>Spermatophyta</taxon>
        <taxon>Magnoliopsida</taxon>
        <taxon>eudicotyledons</taxon>
        <taxon>Gunneridae</taxon>
        <taxon>Pentapetalae</taxon>
        <taxon>asterids</taxon>
        <taxon>campanulids</taxon>
        <taxon>Asterales</taxon>
        <taxon>Asteraceae</taxon>
        <taxon>Asteroideae</taxon>
        <taxon>Anthemideae</taxon>
        <taxon>Anthemidinae</taxon>
        <taxon>Tanacetum</taxon>
    </lineage>
</organism>
<comment type="caution">
    <text evidence="1">The sequence shown here is derived from an EMBL/GenBank/DDBJ whole genome shotgun (WGS) entry which is preliminary data.</text>
</comment>
<protein>
    <submittedName>
        <fullName evidence="1">Uncharacterized protein</fullName>
    </submittedName>
</protein>
<evidence type="ECO:0000313" key="1">
    <source>
        <dbReference type="EMBL" id="GEU88334.1"/>
    </source>
</evidence>